<feature type="compositionally biased region" description="Gly residues" evidence="1">
    <location>
        <begin position="192"/>
        <end position="202"/>
    </location>
</feature>
<evidence type="ECO:0000313" key="3">
    <source>
        <dbReference type="Proteomes" id="UP000740926"/>
    </source>
</evidence>
<keyword evidence="3" id="KW-1185">Reference proteome</keyword>
<evidence type="ECO:0000313" key="2">
    <source>
        <dbReference type="EMBL" id="KAG1540494.1"/>
    </source>
</evidence>
<sequence>MEYVTDTLNYNAAYGTCSTTCVQLITYPDYDNPDAMLINMQRHTQETSGNEKTRIATRTTVEDVVVSAGDNAVINAGGNMRISTDRLENRFANIAAGRDLAIVGLNRDQSEVINAAEQLTRTSTFDNVSITYGGSSSRWKAAPITEKTGALGSAITAGGKLPIDVGNLRHDNTGGSNPNAGGGKGTAQLDTGGHGAGSVGCG</sequence>
<name>A0A9P6Y7D6_9FUNG</name>
<dbReference type="Proteomes" id="UP000740926">
    <property type="component" value="Unassembled WGS sequence"/>
</dbReference>
<dbReference type="AlphaFoldDB" id="A0A9P6Y7D6"/>
<protein>
    <submittedName>
        <fullName evidence="2">Uncharacterized protein</fullName>
    </submittedName>
</protein>
<dbReference type="EMBL" id="JAANIU010006727">
    <property type="protein sequence ID" value="KAG1540494.1"/>
    <property type="molecule type" value="Genomic_DNA"/>
</dbReference>
<accession>A0A9P6Y7D6</accession>
<organism evidence="2 3">
    <name type="scientific">Rhizopus delemar</name>
    <dbReference type="NCBI Taxonomy" id="936053"/>
    <lineage>
        <taxon>Eukaryota</taxon>
        <taxon>Fungi</taxon>
        <taxon>Fungi incertae sedis</taxon>
        <taxon>Mucoromycota</taxon>
        <taxon>Mucoromycotina</taxon>
        <taxon>Mucoromycetes</taxon>
        <taxon>Mucorales</taxon>
        <taxon>Mucorineae</taxon>
        <taxon>Rhizopodaceae</taxon>
        <taxon>Rhizopus</taxon>
    </lineage>
</organism>
<comment type="caution">
    <text evidence="2">The sequence shown here is derived from an EMBL/GenBank/DDBJ whole genome shotgun (WGS) entry which is preliminary data.</text>
</comment>
<evidence type="ECO:0000256" key="1">
    <source>
        <dbReference type="SAM" id="MobiDB-lite"/>
    </source>
</evidence>
<reference evidence="2 3" key="1">
    <citation type="journal article" date="2020" name="Microb. Genom.">
        <title>Genetic diversity of clinical and environmental Mucorales isolates obtained from an investigation of mucormycosis cases among solid organ transplant recipients.</title>
        <authorList>
            <person name="Nguyen M.H."/>
            <person name="Kaul D."/>
            <person name="Muto C."/>
            <person name="Cheng S.J."/>
            <person name="Richter R.A."/>
            <person name="Bruno V.M."/>
            <person name="Liu G."/>
            <person name="Beyhan S."/>
            <person name="Sundermann A.J."/>
            <person name="Mounaud S."/>
            <person name="Pasculle A.W."/>
            <person name="Nierman W.C."/>
            <person name="Driscoll E."/>
            <person name="Cumbie R."/>
            <person name="Clancy C.J."/>
            <person name="Dupont C.L."/>
        </authorList>
    </citation>
    <scope>NUCLEOTIDE SEQUENCE [LARGE SCALE GENOMIC DNA]</scope>
    <source>
        <strain evidence="2 3">GL24</strain>
    </source>
</reference>
<proteinExistence type="predicted"/>
<gene>
    <name evidence="2" type="ORF">G6F50_014357</name>
</gene>
<feature type="region of interest" description="Disordered" evidence="1">
    <location>
        <begin position="170"/>
        <end position="202"/>
    </location>
</feature>